<dbReference type="Proteomes" id="UP000054217">
    <property type="component" value="Unassembled WGS sequence"/>
</dbReference>
<name>A0A0C3JXP0_PISTI</name>
<reference evidence="2" key="2">
    <citation type="submission" date="2015-01" db="EMBL/GenBank/DDBJ databases">
        <title>Evolutionary Origins and Diversification of the Mycorrhizal Mutualists.</title>
        <authorList>
            <consortium name="DOE Joint Genome Institute"/>
            <consortium name="Mycorrhizal Genomics Consortium"/>
            <person name="Kohler A."/>
            <person name="Kuo A."/>
            <person name="Nagy L.G."/>
            <person name="Floudas D."/>
            <person name="Copeland A."/>
            <person name="Barry K.W."/>
            <person name="Cichocki N."/>
            <person name="Veneault-Fourrey C."/>
            <person name="LaButti K."/>
            <person name="Lindquist E.A."/>
            <person name="Lipzen A."/>
            <person name="Lundell T."/>
            <person name="Morin E."/>
            <person name="Murat C."/>
            <person name="Riley R."/>
            <person name="Ohm R."/>
            <person name="Sun H."/>
            <person name="Tunlid A."/>
            <person name="Henrissat B."/>
            <person name="Grigoriev I.V."/>
            <person name="Hibbett D.S."/>
            <person name="Martin F."/>
        </authorList>
    </citation>
    <scope>NUCLEOTIDE SEQUENCE [LARGE SCALE GENOMIC DNA]</scope>
    <source>
        <strain evidence="2">Marx 270</strain>
    </source>
</reference>
<evidence type="ECO:0000313" key="1">
    <source>
        <dbReference type="EMBL" id="KIO02187.1"/>
    </source>
</evidence>
<gene>
    <name evidence="1" type="ORF">M404DRAFT_715549</name>
</gene>
<reference evidence="1 2" key="1">
    <citation type="submission" date="2014-04" db="EMBL/GenBank/DDBJ databases">
        <authorList>
            <consortium name="DOE Joint Genome Institute"/>
            <person name="Kuo A."/>
            <person name="Kohler A."/>
            <person name="Costa M.D."/>
            <person name="Nagy L.G."/>
            <person name="Floudas D."/>
            <person name="Copeland A."/>
            <person name="Barry K.W."/>
            <person name="Cichocki N."/>
            <person name="Veneault-Fourrey C."/>
            <person name="LaButti K."/>
            <person name="Lindquist E.A."/>
            <person name="Lipzen A."/>
            <person name="Lundell T."/>
            <person name="Morin E."/>
            <person name="Murat C."/>
            <person name="Sun H."/>
            <person name="Tunlid A."/>
            <person name="Henrissat B."/>
            <person name="Grigoriev I.V."/>
            <person name="Hibbett D.S."/>
            <person name="Martin F."/>
            <person name="Nordberg H.P."/>
            <person name="Cantor M.N."/>
            <person name="Hua S.X."/>
        </authorList>
    </citation>
    <scope>NUCLEOTIDE SEQUENCE [LARGE SCALE GENOMIC DNA]</scope>
    <source>
        <strain evidence="1 2">Marx 270</strain>
    </source>
</reference>
<evidence type="ECO:0000313" key="2">
    <source>
        <dbReference type="Proteomes" id="UP000054217"/>
    </source>
</evidence>
<dbReference type="EMBL" id="KN831983">
    <property type="protein sequence ID" value="KIO02187.1"/>
    <property type="molecule type" value="Genomic_DNA"/>
</dbReference>
<organism evidence="1 2">
    <name type="scientific">Pisolithus tinctorius Marx 270</name>
    <dbReference type="NCBI Taxonomy" id="870435"/>
    <lineage>
        <taxon>Eukaryota</taxon>
        <taxon>Fungi</taxon>
        <taxon>Dikarya</taxon>
        <taxon>Basidiomycota</taxon>
        <taxon>Agaricomycotina</taxon>
        <taxon>Agaricomycetes</taxon>
        <taxon>Agaricomycetidae</taxon>
        <taxon>Boletales</taxon>
        <taxon>Sclerodermatineae</taxon>
        <taxon>Pisolithaceae</taxon>
        <taxon>Pisolithus</taxon>
    </lineage>
</organism>
<dbReference type="AlphaFoldDB" id="A0A0C3JXP0"/>
<sequence length="82" mass="8985">MNKTGRTATPGVPRVNFQILRRFPVVQPLAKAIIAPKPTCFDCYALKRVSFGTGSKFSHVRKVTPDISHANSEGATDRESGR</sequence>
<dbReference type="InParanoid" id="A0A0C3JXP0"/>
<dbReference type="HOGENOM" id="CLU_2559222_0_0_1"/>
<proteinExistence type="predicted"/>
<accession>A0A0C3JXP0</accession>
<keyword evidence="2" id="KW-1185">Reference proteome</keyword>
<protein>
    <submittedName>
        <fullName evidence="1">Uncharacterized protein</fullName>
    </submittedName>
</protein>